<evidence type="ECO:0000256" key="1">
    <source>
        <dbReference type="SAM" id="SignalP"/>
    </source>
</evidence>
<accession>A0ABY2BMU1</accession>
<name>A0ABY2BMU1_9ACTN</name>
<feature type="chain" id="PRO_5045581854" description="Sugar lactone lactonase YvrE" evidence="1">
    <location>
        <begin position="21"/>
        <end position="312"/>
    </location>
</feature>
<evidence type="ECO:0000313" key="2">
    <source>
        <dbReference type="EMBL" id="TCO24029.1"/>
    </source>
</evidence>
<dbReference type="SUPFAM" id="SSF63825">
    <property type="entry name" value="YWTD domain"/>
    <property type="match status" value="1"/>
</dbReference>
<evidence type="ECO:0000313" key="3">
    <source>
        <dbReference type="Proteomes" id="UP000295818"/>
    </source>
</evidence>
<organism evidence="2 3">
    <name type="scientific">Kribbella orskensis</name>
    <dbReference type="NCBI Taxonomy" id="2512216"/>
    <lineage>
        <taxon>Bacteria</taxon>
        <taxon>Bacillati</taxon>
        <taxon>Actinomycetota</taxon>
        <taxon>Actinomycetes</taxon>
        <taxon>Propionibacteriales</taxon>
        <taxon>Kribbellaceae</taxon>
        <taxon>Kribbella</taxon>
    </lineage>
</organism>
<feature type="signal peptide" evidence="1">
    <location>
        <begin position="1"/>
        <end position="20"/>
    </location>
</feature>
<dbReference type="InterPro" id="IPR011042">
    <property type="entry name" value="6-blade_b-propeller_TolB-like"/>
</dbReference>
<keyword evidence="3" id="KW-1185">Reference proteome</keyword>
<dbReference type="Gene3D" id="2.120.10.30">
    <property type="entry name" value="TolB, C-terminal domain"/>
    <property type="match status" value="1"/>
</dbReference>
<gene>
    <name evidence="2" type="ORF">EV644_10559</name>
</gene>
<keyword evidence="1" id="KW-0732">Signal</keyword>
<reference evidence="2 3" key="1">
    <citation type="journal article" date="2015" name="Stand. Genomic Sci.">
        <title>Genomic Encyclopedia of Bacterial and Archaeal Type Strains, Phase III: the genomes of soil and plant-associated and newly described type strains.</title>
        <authorList>
            <person name="Whitman W.B."/>
            <person name="Woyke T."/>
            <person name="Klenk H.P."/>
            <person name="Zhou Y."/>
            <person name="Lilburn T.G."/>
            <person name="Beck B.J."/>
            <person name="De Vos P."/>
            <person name="Vandamme P."/>
            <person name="Eisen J.A."/>
            <person name="Garrity G."/>
            <person name="Hugenholtz P."/>
            <person name="Kyrpides N.C."/>
        </authorList>
    </citation>
    <scope>NUCLEOTIDE SEQUENCE [LARGE SCALE GENOMIC DNA]</scope>
    <source>
        <strain evidence="2 3">VKM Ac-2538</strain>
    </source>
</reference>
<comment type="caution">
    <text evidence="2">The sequence shown here is derived from an EMBL/GenBank/DDBJ whole genome shotgun (WGS) entry which is preliminary data.</text>
</comment>
<proteinExistence type="predicted"/>
<evidence type="ECO:0008006" key="4">
    <source>
        <dbReference type="Google" id="ProtNLM"/>
    </source>
</evidence>
<dbReference type="RefSeq" id="WP_132189003.1">
    <property type="nucleotide sequence ID" value="NZ_SLWM01000005.1"/>
</dbReference>
<sequence length="312" mass="32494">MSRVRRFVVVAAAVVLTLGAARPFPTSVPLPDDFWPEAIAIGTGSTFYVGSLKDGDIYRGSLRSGEGEVFVDAPPDRVAAGLKVEEDWHRLWVAGGASGHAYVYSTRDGSAIADLVLTSGPTLLNDVVVTKGGAYFTDSFNPVLFKVPIAPNGQVGTPVAIPLSGPAATVAAFPNLNGIDATPDGKVLIVGHSTLGALFTVDPSTGASRTITVTGGTLTPGTPDGLLLDGKTLWVVENFAERLVELRLDPDLTSGQIVSATTSDLFRVPTAVAEHGDRLALLNARFDLALPPPFGPGAPPGTEYDVVQLQKP</sequence>
<dbReference type="Proteomes" id="UP000295818">
    <property type="component" value="Unassembled WGS sequence"/>
</dbReference>
<dbReference type="EMBL" id="SLWM01000005">
    <property type="protein sequence ID" value="TCO24029.1"/>
    <property type="molecule type" value="Genomic_DNA"/>
</dbReference>
<protein>
    <recommendedName>
        <fullName evidence="4">Sugar lactone lactonase YvrE</fullName>
    </recommendedName>
</protein>